<keyword evidence="1" id="KW-0624">Polysaccharide degradation</keyword>
<proteinExistence type="predicted"/>
<protein>
    <recommendedName>
        <fullName evidence="5">CBM2 domain-containing protein</fullName>
    </recommendedName>
</protein>
<organism evidence="3 4">
    <name type="scientific">Streptodolium elevatio</name>
    <dbReference type="NCBI Taxonomy" id="3157996"/>
    <lineage>
        <taxon>Bacteria</taxon>
        <taxon>Bacillati</taxon>
        <taxon>Actinomycetota</taxon>
        <taxon>Actinomycetes</taxon>
        <taxon>Kitasatosporales</taxon>
        <taxon>Streptomycetaceae</taxon>
        <taxon>Streptodolium</taxon>
    </lineage>
</organism>
<feature type="region of interest" description="Disordered" evidence="2">
    <location>
        <begin position="26"/>
        <end position="145"/>
    </location>
</feature>
<dbReference type="InterPro" id="IPR012291">
    <property type="entry name" value="CBM2_carb-bd_dom_sf"/>
</dbReference>
<gene>
    <name evidence="3" type="ORF">AB0C36_07680</name>
</gene>
<feature type="compositionally biased region" description="Low complexity" evidence="2">
    <location>
        <begin position="104"/>
        <end position="145"/>
    </location>
</feature>
<dbReference type="RefSeq" id="WP_358350734.1">
    <property type="nucleotide sequence ID" value="NZ_JBEZFP010000013.1"/>
</dbReference>
<sequence length="245" mass="24112">MAIPLVVVAVVCLLVTSWAWIFDGGDGRASSTAPVSAESAVPAGPPGAESTVSAASGPSAPPAAALPTRSDTPADPSASGSPAPPTDTAPPSSTAPAPGPGSPAQPAGSAPAPGGAGTPAVPQAGTPSAATPPAASSPASTSAGTQPRDILVIVDRYATSGYIDIVNPTDRPLASWKLTVTVTGSAFLVWRTHGNDGFVANHTSTTATATSDRPLLAHEELTVYFELKDPVKSSACNLSGVPCQF</sequence>
<evidence type="ECO:0000313" key="3">
    <source>
        <dbReference type="EMBL" id="MEU8133372.1"/>
    </source>
</evidence>
<keyword evidence="1" id="KW-0119">Carbohydrate metabolism</keyword>
<evidence type="ECO:0000256" key="1">
    <source>
        <dbReference type="ARBA" id="ARBA00023326"/>
    </source>
</evidence>
<keyword evidence="4" id="KW-1185">Reference proteome</keyword>
<evidence type="ECO:0008006" key="5">
    <source>
        <dbReference type="Google" id="ProtNLM"/>
    </source>
</evidence>
<feature type="compositionally biased region" description="Low complexity" evidence="2">
    <location>
        <begin position="53"/>
        <end position="81"/>
    </location>
</feature>
<name>A0ABV3DDS4_9ACTN</name>
<comment type="caution">
    <text evidence="3">The sequence shown here is derived from an EMBL/GenBank/DDBJ whole genome shotgun (WGS) entry which is preliminary data.</text>
</comment>
<evidence type="ECO:0000313" key="4">
    <source>
        <dbReference type="Proteomes" id="UP001551482"/>
    </source>
</evidence>
<dbReference type="Gene3D" id="2.60.40.290">
    <property type="match status" value="1"/>
</dbReference>
<evidence type="ECO:0000256" key="2">
    <source>
        <dbReference type="SAM" id="MobiDB-lite"/>
    </source>
</evidence>
<accession>A0ABV3DDS4</accession>
<reference evidence="3 4" key="1">
    <citation type="submission" date="2024-06" db="EMBL/GenBank/DDBJ databases">
        <title>The Natural Products Discovery Center: Release of the First 8490 Sequenced Strains for Exploring Actinobacteria Biosynthetic Diversity.</title>
        <authorList>
            <person name="Kalkreuter E."/>
            <person name="Kautsar S.A."/>
            <person name="Yang D."/>
            <person name="Bader C.D."/>
            <person name="Teijaro C.N."/>
            <person name="Fluegel L."/>
            <person name="Davis C.M."/>
            <person name="Simpson J.R."/>
            <person name="Lauterbach L."/>
            <person name="Steele A.D."/>
            <person name="Gui C."/>
            <person name="Meng S."/>
            <person name="Li G."/>
            <person name="Viehrig K."/>
            <person name="Ye F."/>
            <person name="Su P."/>
            <person name="Kiefer A.F."/>
            <person name="Nichols A."/>
            <person name="Cepeda A.J."/>
            <person name="Yan W."/>
            <person name="Fan B."/>
            <person name="Jiang Y."/>
            <person name="Adhikari A."/>
            <person name="Zheng C.-J."/>
            <person name="Schuster L."/>
            <person name="Cowan T.M."/>
            <person name="Smanski M.J."/>
            <person name="Chevrette M.G."/>
            <person name="De Carvalho L.P.S."/>
            <person name="Shen B."/>
        </authorList>
    </citation>
    <scope>NUCLEOTIDE SEQUENCE [LARGE SCALE GENOMIC DNA]</scope>
    <source>
        <strain evidence="3 4">NPDC048946</strain>
    </source>
</reference>
<dbReference type="Proteomes" id="UP001551482">
    <property type="component" value="Unassembled WGS sequence"/>
</dbReference>
<dbReference type="EMBL" id="JBEZFP010000013">
    <property type="protein sequence ID" value="MEU8133372.1"/>
    <property type="molecule type" value="Genomic_DNA"/>
</dbReference>